<dbReference type="InterPro" id="IPR000504">
    <property type="entry name" value="RRM_dom"/>
</dbReference>
<dbReference type="InterPro" id="IPR050666">
    <property type="entry name" value="ESRP"/>
</dbReference>
<dbReference type="Ensembl" id="ENSMALT00000001691.1">
    <property type="protein sequence ID" value="ENSMALP00000001640.1"/>
    <property type="gene ID" value="ENSMALG00000001222.1"/>
</dbReference>
<keyword evidence="2 3" id="KW-0694">RNA-binding</keyword>
<feature type="compositionally biased region" description="Basic residues" evidence="4">
    <location>
        <begin position="238"/>
        <end position="255"/>
    </location>
</feature>
<reference evidence="6" key="2">
    <citation type="submission" date="2025-09" db="UniProtKB">
        <authorList>
            <consortium name="Ensembl"/>
        </authorList>
    </citation>
    <scope>IDENTIFICATION</scope>
</reference>
<feature type="domain" description="RRM" evidence="5">
    <location>
        <begin position="365"/>
        <end position="442"/>
    </location>
</feature>
<accession>A0A3Q3Q0M2</accession>
<evidence type="ECO:0000256" key="4">
    <source>
        <dbReference type="SAM" id="MobiDB-lite"/>
    </source>
</evidence>
<dbReference type="GO" id="GO:0003723">
    <property type="term" value="F:RNA binding"/>
    <property type="evidence" value="ECO:0007669"/>
    <property type="project" value="UniProtKB-UniRule"/>
</dbReference>
<evidence type="ECO:0000256" key="1">
    <source>
        <dbReference type="ARBA" id="ARBA00022737"/>
    </source>
</evidence>
<reference evidence="6" key="1">
    <citation type="submission" date="2025-08" db="UniProtKB">
        <authorList>
            <consortium name="Ensembl"/>
        </authorList>
    </citation>
    <scope>IDENTIFICATION</scope>
</reference>
<dbReference type="Pfam" id="PF00076">
    <property type="entry name" value="RRM_1"/>
    <property type="match status" value="2"/>
</dbReference>
<feature type="compositionally biased region" description="Polar residues" evidence="4">
    <location>
        <begin position="93"/>
        <end position="106"/>
    </location>
</feature>
<dbReference type="Gene3D" id="3.30.70.330">
    <property type="match status" value="4"/>
</dbReference>
<organism evidence="6 7">
    <name type="scientific">Monopterus albus</name>
    <name type="common">Swamp eel</name>
    <dbReference type="NCBI Taxonomy" id="43700"/>
    <lineage>
        <taxon>Eukaryota</taxon>
        <taxon>Metazoa</taxon>
        <taxon>Chordata</taxon>
        <taxon>Craniata</taxon>
        <taxon>Vertebrata</taxon>
        <taxon>Euteleostomi</taxon>
        <taxon>Actinopterygii</taxon>
        <taxon>Neopterygii</taxon>
        <taxon>Teleostei</taxon>
        <taxon>Neoteleostei</taxon>
        <taxon>Acanthomorphata</taxon>
        <taxon>Anabantaria</taxon>
        <taxon>Synbranchiformes</taxon>
        <taxon>Synbranchidae</taxon>
        <taxon>Monopterus</taxon>
    </lineage>
</organism>
<keyword evidence="7" id="KW-1185">Reference proteome</keyword>
<protein>
    <recommendedName>
        <fullName evidence="5">RRM domain-containing protein</fullName>
    </recommendedName>
</protein>
<sequence length="453" mass="50800">MTIIIRLQGLDVKAGAEDIRNFFEHLHIPDGGVYIVGGRLGEAFIAFTSERDAQLAMRHTGNFLKGSKVTLHISSMAEMEHRLRSLLRKEKPSPTQVTLTKPQPSSEAHLPSLNARHPHHNTADRPPNQNTSDDLKTPGLTENSKPGYVRLFGLPSSATKEDICHFFRGLTVQEAIVNVKLGLRRGCLVKFANIQDACDALHFNQQLLGTIYVEVRTASEKMWTSALKTINHSQKSTMHTKKRSGNKLPSKPKKKTRLDCDSAAFSPSMEYIVMVRNLPRKMTKTEIKELFGCPNVKGKNVLHLLDKRGNRTDKAFLIFDHIEDYNYAVSLTGCHVASDVIEVSSITKEMMMDMMAKTYPRNSQTCLFVRNMPAGVQRSQIKRLFHKYKVGEDNITLLHDSDGKGTGEAVVQFKSEKLTALAQRLHGKDFLGEQVLLSRINVKQMEGILSSSH</sequence>
<proteinExistence type="predicted"/>
<dbReference type="AlphaFoldDB" id="A0A3Q3Q0M2"/>
<keyword evidence="1" id="KW-0677">Repeat</keyword>
<evidence type="ECO:0000256" key="2">
    <source>
        <dbReference type="ARBA" id="ARBA00022884"/>
    </source>
</evidence>
<feature type="region of interest" description="Disordered" evidence="4">
    <location>
        <begin position="87"/>
        <end position="142"/>
    </location>
</feature>
<dbReference type="PROSITE" id="PS50102">
    <property type="entry name" value="RRM"/>
    <property type="match status" value="2"/>
</dbReference>
<feature type="region of interest" description="Disordered" evidence="4">
    <location>
        <begin position="232"/>
        <end position="255"/>
    </location>
</feature>
<dbReference type="InterPro" id="IPR012677">
    <property type="entry name" value="Nucleotide-bd_a/b_plait_sf"/>
</dbReference>
<dbReference type="PANTHER" id="PTHR13976">
    <property type="entry name" value="HETEROGENEOUS NUCLEAR RIBONUCLEOPROTEIN-RELATED"/>
    <property type="match status" value="1"/>
</dbReference>
<evidence type="ECO:0000313" key="6">
    <source>
        <dbReference type="Ensembl" id="ENSMALP00000001640.1"/>
    </source>
</evidence>
<evidence type="ECO:0000313" key="7">
    <source>
        <dbReference type="Proteomes" id="UP000261600"/>
    </source>
</evidence>
<dbReference type="Proteomes" id="UP000261600">
    <property type="component" value="Unplaced"/>
</dbReference>
<evidence type="ECO:0000259" key="5">
    <source>
        <dbReference type="PROSITE" id="PS50102"/>
    </source>
</evidence>
<feature type="domain" description="RRM" evidence="5">
    <location>
        <begin position="271"/>
        <end position="348"/>
    </location>
</feature>
<name>A0A3Q3Q0M2_MONAL</name>
<dbReference type="SUPFAM" id="SSF54928">
    <property type="entry name" value="RNA-binding domain, RBD"/>
    <property type="match status" value="3"/>
</dbReference>
<evidence type="ECO:0000256" key="3">
    <source>
        <dbReference type="PROSITE-ProRule" id="PRU00176"/>
    </source>
</evidence>
<dbReference type="InterPro" id="IPR035979">
    <property type="entry name" value="RBD_domain_sf"/>
</dbReference>
<dbReference type="SMART" id="SM00360">
    <property type="entry name" value="RRM"/>
    <property type="match status" value="4"/>
</dbReference>